<sequence length="131" mass="14187">MVKEGSYQEQHRSCELLQVSERRGWIQGDVILVGGDVNGVNVDIAIDLDASDEFKISTDIDVSSDGDEFKVLDTLATVPLLVLPCGDKEREWRKEGGLGGSCDFASQTITSLCCERSCPSYCTSPPNPANS</sequence>
<organism evidence="1 2">
    <name type="scientific">Pristionchus pacificus</name>
    <name type="common">Parasitic nematode worm</name>
    <dbReference type="NCBI Taxonomy" id="54126"/>
    <lineage>
        <taxon>Eukaryota</taxon>
        <taxon>Metazoa</taxon>
        <taxon>Ecdysozoa</taxon>
        <taxon>Nematoda</taxon>
        <taxon>Chromadorea</taxon>
        <taxon>Rhabditida</taxon>
        <taxon>Rhabditina</taxon>
        <taxon>Diplogasteromorpha</taxon>
        <taxon>Diplogasteroidea</taxon>
        <taxon>Neodiplogasteridae</taxon>
        <taxon>Pristionchus</taxon>
    </lineage>
</organism>
<evidence type="ECO:0000313" key="1">
    <source>
        <dbReference type="EnsemblMetazoa" id="PPA45629.1"/>
    </source>
</evidence>
<evidence type="ECO:0000313" key="2">
    <source>
        <dbReference type="Proteomes" id="UP000005239"/>
    </source>
</evidence>
<gene>
    <name evidence="1" type="primary">WBGene00283998</name>
</gene>
<proteinExistence type="predicted"/>
<dbReference type="EnsemblMetazoa" id="PPA45629.1">
    <property type="protein sequence ID" value="PPA45629.1"/>
    <property type="gene ID" value="WBGene00283998"/>
</dbReference>
<protein>
    <submittedName>
        <fullName evidence="1">Uncharacterized protein</fullName>
    </submittedName>
</protein>
<dbReference type="AlphaFoldDB" id="A0A2A6CP64"/>
<keyword evidence="2" id="KW-1185">Reference proteome</keyword>
<name>A0A2A6CP64_PRIPA</name>
<reference evidence="2" key="1">
    <citation type="journal article" date="2008" name="Nat. Genet.">
        <title>The Pristionchus pacificus genome provides a unique perspective on nematode lifestyle and parasitism.</title>
        <authorList>
            <person name="Dieterich C."/>
            <person name="Clifton S.W."/>
            <person name="Schuster L.N."/>
            <person name="Chinwalla A."/>
            <person name="Delehaunty K."/>
            <person name="Dinkelacker I."/>
            <person name="Fulton L."/>
            <person name="Fulton R."/>
            <person name="Godfrey J."/>
            <person name="Minx P."/>
            <person name="Mitreva M."/>
            <person name="Roeseler W."/>
            <person name="Tian H."/>
            <person name="Witte H."/>
            <person name="Yang S.P."/>
            <person name="Wilson R.K."/>
            <person name="Sommer R.J."/>
        </authorList>
    </citation>
    <scope>NUCLEOTIDE SEQUENCE [LARGE SCALE GENOMIC DNA]</scope>
    <source>
        <strain evidence="2">PS312</strain>
    </source>
</reference>
<accession>A0A2A6CP64</accession>
<dbReference type="Proteomes" id="UP000005239">
    <property type="component" value="Unassembled WGS sequence"/>
</dbReference>
<accession>A0A8R1V0T7</accession>
<reference evidence="1" key="2">
    <citation type="submission" date="2022-06" db="UniProtKB">
        <authorList>
            <consortium name="EnsemblMetazoa"/>
        </authorList>
    </citation>
    <scope>IDENTIFICATION</scope>
    <source>
        <strain evidence="1">PS312</strain>
    </source>
</reference>